<keyword evidence="8" id="KW-0847">Vitamin C</keyword>
<keyword evidence="9" id="KW-0223">Dioxygenase</keyword>
<accession>A0A1D2N792</accession>
<dbReference type="Gene3D" id="2.60.120.620">
    <property type="entry name" value="q2cbj1_9rhob like domain"/>
    <property type="match status" value="1"/>
</dbReference>
<evidence type="ECO:0000256" key="11">
    <source>
        <dbReference type="ARBA" id="ARBA00023004"/>
    </source>
</evidence>
<keyword evidence="6" id="KW-0479">Metal-binding</keyword>
<evidence type="ECO:0000256" key="6">
    <source>
        <dbReference type="ARBA" id="ARBA00022723"/>
    </source>
</evidence>
<dbReference type="InterPro" id="IPR006620">
    <property type="entry name" value="Pro_4_hyd_alph"/>
</dbReference>
<evidence type="ECO:0000256" key="7">
    <source>
        <dbReference type="ARBA" id="ARBA00022824"/>
    </source>
</evidence>
<keyword evidence="7" id="KW-0256">Endoplasmic reticulum</keyword>
<feature type="non-terminal residue" evidence="14">
    <location>
        <position position="1"/>
    </location>
</feature>
<dbReference type="InterPro" id="IPR013547">
    <property type="entry name" value="P4H_N"/>
</dbReference>
<dbReference type="OMA" id="MAVPHMQ"/>
<dbReference type="Pfam" id="PF08336">
    <property type="entry name" value="P4Ha_N"/>
    <property type="match status" value="1"/>
</dbReference>
<gene>
    <name evidence="14" type="ORF">Ocin01_05541</name>
</gene>
<evidence type="ECO:0000259" key="13">
    <source>
        <dbReference type="PROSITE" id="PS51471"/>
    </source>
</evidence>
<reference evidence="14 15" key="1">
    <citation type="journal article" date="2016" name="Genome Biol. Evol.">
        <title>Gene Family Evolution Reflects Adaptation to Soil Environmental Stressors in the Genome of the Collembolan Orchesella cincta.</title>
        <authorList>
            <person name="Faddeeva-Vakhrusheva A."/>
            <person name="Derks M.F."/>
            <person name="Anvar S.Y."/>
            <person name="Agamennone V."/>
            <person name="Suring W."/>
            <person name="Smit S."/>
            <person name="van Straalen N.M."/>
            <person name="Roelofs D."/>
        </authorList>
    </citation>
    <scope>NUCLEOTIDE SEQUENCE [LARGE SCALE GENOMIC DNA]</scope>
    <source>
        <tissue evidence="14">Mixed pool</tissue>
    </source>
</reference>
<organism evidence="14 15">
    <name type="scientific">Orchesella cincta</name>
    <name type="common">Springtail</name>
    <name type="synonym">Podura cincta</name>
    <dbReference type="NCBI Taxonomy" id="48709"/>
    <lineage>
        <taxon>Eukaryota</taxon>
        <taxon>Metazoa</taxon>
        <taxon>Ecdysozoa</taxon>
        <taxon>Arthropoda</taxon>
        <taxon>Hexapoda</taxon>
        <taxon>Collembola</taxon>
        <taxon>Entomobryomorpha</taxon>
        <taxon>Entomobryoidea</taxon>
        <taxon>Orchesellidae</taxon>
        <taxon>Orchesellinae</taxon>
        <taxon>Orchesella</taxon>
    </lineage>
</organism>
<evidence type="ECO:0000256" key="3">
    <source>
        <dbReference type="ARBA" id="ARBA00004319"/>
    </source>
</evidence>
<dbReference type="GO" id="GO:0005506">
    <property type="term" value="F:iron ion binding"/>
    <property type="evidence" value="ECO:0007669"/>
    <property type="project" value="InterPro"/>
</dbReference>
<dbReference type="GO" id="GO:0031418">
    <property type="term" value="F:L-ascorbic acid binding"/>
    <property type="evidence" value="ECO:0007669"/>
    <property type="project" value="UniProtKB-KW"/>
</dbReference>
<dbReference type="EMBL" id="LJIJ01000169">
    <property type="protein sequence ID" value="ODN01138.1"/>
    <property type="molecule type" value="Genomic_DNA"/>
</dbReference>
<dbReference type="SMART" id="SM00702">
    <property type="entry name" value="P4Hc"/>
    <property type="match status" value="1"/>
</dbReference>
<dbReference type="Gene3D" id="1.25.40.10">
    <property type="entry name" value="Tetratricopeptide repeat domain"/>
    <property type="match status" value="1"/>
</dbReference>
<evidence type="ECO:0000313" key="14">
    <source>
        <dbReference type="EMBL" id="ODN01138.1"/>
    </source>
</evidence>
<dbReference type="InterPro" id="IPR005123">
    <property type="entry name" value="Oxoglu/Fe-dep_dioxygenase_dom"/>
</dbReference>
<evidence type="ECO:0000256" key="9">
    <source>
        <dbReference type="ARBA" id="ARBA00022964"/>
    </source>
</evidence>
<name>A0A1D2N792_ORCCI</name>
<protein>
    <recommendedName>
        <fullName evidence="5">procollagen-proline 4-dioxygenase</fullName>
        <ecNumber evidence="5">1.14.11.2</ecNumber>
    </recommendedName>
</protein>
<dbReference type="FunFam" id="2.60.120.620:FF:000011">
    <property type="entry name" value="Prolyl alpha subunit"/>
    <property type="match status" value="1"/>
</dbReference>
<dbReference type="PANTHER" id="PTHR10869">
    <property type="entry name" value="PROLYL 4-HYDROXYLASE ALPHA SUBUNIT"/>
    <property type="match status" value="1"/>
</dbReference>
<comment type="function">
    <text evidence="2">Catalyzes the post-translational formation of 4-hydroxyproline in -Xaa-Pro-Gly- sequences in collagens and other proteins.</text>
</comment>
<dbReference type="GO" id="GO:0004656">
    <property type="term" value="F:procollagen-proline 4-dioxygenase activity"/>
    <property type="evidence" value="ECO:0007669"/>
    <property type="project" value="UniProtKB-EC"/>
</dbReference>
<dbReference type="STRING" id="48709.A0A1D2N792"/>
<dbReference type="Proteomes" id="UP000094527">
    <property type="component" value="Unassembled WGS sequence"/>
</dbReference>
<keyword evidence="11" id="KW-0408">Iron</keyword>
<keyword evidence="12" id="KW-0325">Glycoprotein</keyword>
<comment type="similarity">
    <text evidence="4">Belongs to the P4HA family.</text>
</comment>
<evidence type="ECO:0000256" key="4">
    <source>
        <dbReference type="ARBA" id="ARBA00006511"/>
    </source>
</evidence>
<dbReference type="InterPro" id="IPR011990">
    <property type="entry name" value="TPR-like_helical_dom_sf"/>
</dbReference>
<sequence>LVFVRSSKAIYDFLELLRWFYYSIIILCTNNVISGVSNWIEGFRKGTNFPQADDLNGAAQALVRLQDTYQLDMPSLAQGNVMPSQQLSAENEQAFQSTSQLSARDMLFMGRHALSQGLYHRAIDWLQHAELLANGEMNSSSVLSEISPSLQNAIEAHDDVLERQGPRGVSWKTNPIPINPALANSAKYSLNTSTTFHVKLYQRQTEEEEAEHFLRLCRGENIRVNTCKVIPSFCHGIFQQMKRALILFQPPVLTAALKCRLKTDTSPYLLISPLKIEEQSHDPYVVIVHDFITSSQADEIIKLGKPKLFRSRHRHHQDEVMDVVSHKRVSQNAWIKDWEHPLMHKVTRRVYLVTGLKAIQPKEAEDYQIANYGLGGLYVPHTDHLMNNPDKSIYSPWERFVGDRIATLMIYLSDVDGGGATVFTRAGVTLWPEKGAAAFWWNLDKSGIGDDNTRHGACPVLHGNKWVSNKWIRFNEQFNTAPCGRHPLDKHKRP</sequence>
<keyword evidence="10" id="KW-0560">Oxidoreductase</keyword>
<dbReference type="PANTHER" id="PTHR10869:SF244">
    <property type="entry name" value="PROLYL 4-HYDROXYLASE SUBUNIT ALPHA-2"/>
    <property type="match status" value="1"/>
</dbReference>
<dbReference type="OrthoDB" id="420380at2759"/>
<dbReference type="Pfam" id="PF13640">
    <property type="entry name" value="2OG-FeII_Oxy_3"/>
    <property type="match status" value="1"/>
</dbReference>
<keyword evidence="15" id="KW-1185">Reference proteome</keyword>
<dbReference type="InterPro" id="IPR044862">
    <property type="entry name" value="Pro_4_hyd_alph_FE2OG_OXY"/>
</dbReference>
<evidence type="ECO:0000256" key="10">
    <source>
        <dbReference type="ARBA" id="ARBA00023002"/>
    </source>
</evidence>
<comment type="cofactor">
    <cofactor evidence="1">
        <name>L-ascorbate</name>
        <dbReference type="ChEBI" id="CHEBI:38290"/>
    </cofactor>
</comment>
<comment type="subcellular location">
    <subcellularLocation>
        <location evidence="3">Endoplasmic reticulum lumen</location>
    </subcellularLocation>
</comment>
<feature type="domain" description="Fe2OG dioxygenase" evidence="13">
    <location>
        <begin position="363"/>
        <end position="474"/>
    </location>
</feature>
<evidence type="ECO:0000256" key="5">
    <source>
        <dbReference type="ARBA" id="ARBA00012269"/>
    </source>
</evidence>
<evidence type="ECO:0000256" key="2">
    <source>
        <dbReference type="ARBA" id="ARBA00002035"/>
    </source>
</evidence>
<evidence type="ECO:0000256" key="8">
    <source>
        <dbReference type="ARBA" id="ARBA00022896"/>
    </source>
</evidence>
<comment type="caution">
    <text evidence="14">The sequence shown here is derived from an EMBL/GenBank/DDBJ whole genome shotgun (WGS) entry which is preliminary data.</text>
</comment>
<dbReference type="GO" id="GO:0005788">
    <property type="term" value="C:endoplasmic reticulum lumen"/>
    <property type="evidence" value="ECO:0007669"/>
    <property type="project" value="UniProtKB-SubCell"/>
</dbReference>
<evidence type="ECO:0000256" key="12">
    <source>
        <dbReference type="ARBA" id="ARBA00023180"/>
    </source>
</evidence>
<dbReference type="InterPro" id="IPR045054">
    <property type="entry name" value="P4HA-like"/>
</dbReference>
<proteinExistence type="inferred from homology"/>
<dbReference type="EC" id="1.14.11.2" evidence="5"/>
<dbReference type="PROSITE" id="PS51471">
    <property type="entry name" value="FE2OG_OXY"/>
    <property type="match status" value="1"/>
</dbReference>
<evidence type="ECO:0000313" key="15">
    <source>
        <dbReference type="Proteomes" id="UP000094527"/>
    </source>
</evidence>
<evidence type="ECO:0000256" key="1">
    <source>
        <dbReference type="ARBA" id="ARBA00001961"/>
    </source>
</evidence>
<dbReference type="AlphaFoldDB" id="A0A1D2N792"/>